<feature type="region of interest" description="Disordered" evidence="13">
    <location>
        <begin position="1473"/>
        <end position="1517"/>
    </location>
</feature>
<evidence type="ECO:0000256" key="2">
    <source>
        <dbReference type="ARBA" id="ARBA00004319"/>
    </source>
</evidence>
<dbReference type="Proteomes" id="UP001151760">
    <property type="component" value="Unassembled WGS sequence"/>
</dbReference>
<name>A0ABQ5FXY3_9ASTR</name>
<feature type="domain" description="Thioredoxin" evidence="15">
    <location>
        <begin position="1185"/>
        <end position="1320"/>
    </location>
</feature>
<evidence type="ECO:0000256" key="11">
    <source>
        <dbReference type="RuleBase" id="RU004208"/>
    </source>
</evidence>
<organism evidence="16 17">
    <name type="scientific">Tanacetum coccineum</name>
    <dbReference type="NCBI Taxonomy" id="301880"/>
    <lineage>
        <taxon>Eukaryota</taxon>
        <taxon>Viridiplantae</taxon>
        <taxon>Streptophyta</taxon>
        <taxon>Embryophyta</taxon>
        <taxon>Tracheophyta</taxon>
        <taxon>Spermatophyta</taxon>
        <taxon>Magnoliopsida</taxon>
        <taxon>eudicotyledons</taxon>
        <taxon>Gunneridae</taxon>
        <taxon>Pentapetalae</taxon>
        <taxon>asterids</taxon>
        <taxon>campanulids</taxon>
        <taxon>Asterales</taxon>
        <taxon>Asteraceae</taxon>
        <taxon>Asteroideae</taxon>
        <taxon>Anthemideae</taxon>
        <taxon>Anthemidinae</taxon>
        <taxon>Tanacetum</taxon>
    </lineage>
</organism>
<evidence type="ECO:0000259" key="15">
    <source>
        <dbReference type="PROSITE" id="PS51352"/>
    </source>
</evidence>
<feature type="region of interest" description="Disordered" evidence="13">
    <location>
        <begin position="245"/>
        <end position="278"/>
    </location>
</feature>
<dbReference type="Pfam" id="PF00085">
    <property type="entry name" value="Thioredoxin"/>
    <property type="match status" value="2"/>
</dbReference>
<dbReference type="NCBIfam" id="TIGR01130">
    <property type="entry name" value="ER_PDI_fam"/>
    <property type="match status" value="1"/>
</dbReference>
<keyword evidence="6" id="KW-0677">Repeat</keyword>
<reference evidence="16" key="2">
    <citation type="submission" date="2022-01" db="EMBL/GenBank/DDBJ databases">
        <authorList>
            <person name="Yamashiro T."/>
            <person name="Shiraishi A."/>
            <person name="Satake H."/>
            <person name="Nakayama K."/>
        </authorList>
    </citation>
    <scope>NUCLEOTIDE SEQUENCE</scope>
</reference>
<evidence type="ECO:0000256" key="13">
    <source>
        <dbReference type="SAM" id="MobiDB-lite"/>
    </source>
</evidence>
<accession>A0ABQ5FXY3</accession>
<evidence type="ECO:0000256" key="10">
    <source>
        <dbReference type="ARBA" id="ARBA00023284"/>
    </source>
</evidence>
<keyword evidence="7" id="KW-0256">Endoplasmic reticulum</keyword>
<dbReference type="Gene3D" id="3.30.420.10">
    <property type="entry name" value="Ribonuclease H-like superfamily/Ribonuclease H"/>
    <property type="match status" value="1"/>
</dbReference>
<gene>
    <name evidence="16" type="ORF">Tco_1019268</name>
</gene>
<feature type="region of interest" description="Disordered" evidence="13">
    <location>
        <begin position="338"/>
        <end position="374"/>
    </location>
</feature>
<dbReference type="Pfam" id="PF13848">
    <property type="entry name" value="Thioredoxin_6"/>
    <property type="match status" value="1"/>
</dbReference>
<sequence>MNYLLSQYNNLAEISKSVMHNIKDDEVFGKLKFVAKGEPTRKPRYGKTIPYVMLSEEIKASANYVNYLMKSGNAQASVPTQGRGRGKGYMGRGGMEVNVDKKIKKVEVPRKKRTITVADNLLEDPEQALELAVSVNLEEHRKREEELRTKARHVAVVLSKEVDKEVNEGFREQMKLKLKAIEHITPNAQSLLDLRKGSRASREAHILKQIPKGQGKGSGAILMILMLEMIKRKVLEFLCMARSSDKEQHQPTLQPHSPSVTVSSYEDVQDDPPTDTVISSDTLTEYELKKKLYDMMFQSKSFNTHEHHPTLYNDLMNSMHINELVAEDELDLTLNLRKRSHDDQDPPKNREEEKRNRGFANANEPQQQKQKVPTKVFGGKNANWFKQPNKKNSIEDAPKQSWFNELMDADKYPWEFELQEGSTAMLAKKMKRFPKKDKIIRADLKGSSFELLKNRFKNNVELEYNLEQCYLAMTNKIDLANPEGNTFQTHLSKPCHSKDPLVERPSQQDTYSTKMMSIWEALEGKEGCKTFVVQPAASKDLEYLKHGNTEKKYALSLSKVKAARENRQWFYKGSIGHTSAHEVYSKIKIISVQRISVGKRYGYGYLKETVVKRAHQKEYTFMEANFPRLNLNDIKDLYLRKIQDKIHNLDGVDEYDLINALLLYIRRIVIKKIVEDAQLGPYTTMSHPKGAVYLGKDKQKMMMRADELHKFSDGTLNKVYEKLDVMPKNNVLVYDNEGLKDREWTKNDKEKTKSMLDEIEKIDNLLWSAKWQVTLSRSSAEAKYRGVANVVAETVWVRNLLRELHALFISIHFVRDFVASRQVRVLHVHSRFQYANILTKGLPTTSEEAVVDKEYVLTLDHTNFTETVSKHEFIVVEFYAPWCGHCKSLAPEYEKAASVLASHDPPVALAKVDANAEENKELAQQFEIKSYPTLKIFKNGGEVVKDYNGPREADGIVEFLKKQLGPASFEIKTPEDAGTLIDDKKVFVVGIFLTFSGEEYENFTLLADKLRVDYDFRHTSNAKLIPRGSPVTIPTVRLLKPFDELFVDFEKFEVDALEKFIDDNSMPLVTLFDQSPANQAFLIKYFESPKTQVMLFLDFEHQQIDAYKSKYTDVAGTYKGKGLNFLLGDLKASQPALEYFGLTEDQSPVLVVQDGKGLKFINSNVESDQMAPWLKDYVDGNVKPFLKSEPIPETNDEPVKVVVANSLKDMVLESNKNILLEIYAPWCGHCKKLAPILDEVAVSLENDANVMIAKFITGRLKAFEERLMAPRIRGKHSRTPFPNQAKFRSKNPLDLVYGDLCGPISPATHSGKKLIFLLVDDCTRFMWAYFLTSKDQAFSTFKEFRQKIEMEMRMKVRMLEQIEEVNLQLSNEFTKYCKENGIARQLTAPYSPQQNGVVERRNRTVLSTTRSMMKAMKLPLNFWAEAVRHAIYILNRVPTRALEDKTPYEALYNRKPNLENLRIFGCTAYAKEQDPINDPNSPITPSPYTYNPHSEEEATTSSARRNQEGNIFDHVPV</sequence>
<dbReference type="InterPro" id="IPR005792">
    <property type="entry name" value="Prot_disulphide_isomerase"/>
</dbReference>
<evidence type="ECO:0000256" key="12">
    <source>
        <dbReference type="RuleBase" id="RU361130"/>
    </source>
</evidence>
<comment type="subcellular location">
    <subcellularLocation>
        <location evidence="2">Endoplasmic reticulum lumen</location>
    </subcellularLocation>
</comment>
<dbReference type="SUPFAM" id="SSF52833">
    <property type="entry name" value="Thioredoxin-like"/>
    <property type="match status" value="4"/>
</dbReference>
<proteinExistence type="inferred from homology"/>
<evidence type="ECO:0000313" key="16">
    <source>
        <dbReference type="EMBL" id="GJT67788.1"/>
    </source>
</evidence>
<feature type="domain" description="Integrase catalytic" evidence="14">
    <location>
        <begin position="1288"/>
        <end position="1455"/>
    </location>
</feature>
<evidence type="ECO:0000256" key="5">
    <source>
        <dbReference type="ARBA" id="ARBA00022729"/>
    </source>
</evidence>
<reference evidence="16" key="1">
    <citation type="journal article" date="2022" name="Int. J. Mol. Sci.">
        <title>Draft Genome of Tanacetum Coccineum: Genomic Comparison of Closely Related Tanacetum-Family Plants.</title>
        <authorList>
            <person name="Yamashiro T."/>
            <person name="Shiraishi A."/>
            <person name="Nakayama K."/>
            <person name="Satake H."/>
        </authorList>
    </citation>
    <scope>NUCLEOTIDE SEQUENCE</scope>
</reference>
<keyword evidence="5" id="KW-0732">Signal</keyword>
<dbReference type="NCBIfam" id="TIGR01126">
    <property type="entry name" value="pdi_dom"/>
    <property type="match status" value="1"/>
</dbReference>
<dbReference type="InterPro" id="IPR036249">
    <property type="entry name" value="Thioredoxin-like_sf"/>
</dbReference>
<keyword evidence="10" id="KW-0676">Redox-active center</keyword>
<feature type="compositionally biased region" description="Basic and acidic residues" evidence="13">
    <location>
        <begin position="340"/>
        <end position="356"/>
    </location>
</feature>
<evidence type="ECO:0000256" key="6">
    <source>
        <dbReference type="ARBA" id="ARBA00022737"/>
    </source>
</evidence>
<dbReference type="EC" id="5.3.4.1" evidence="4 12"/>
<dbReference type="PANTHER" id="PTHR18929:SF251">
    <property type="entry name" value="PROTEIN DISULFIDE-ISOMERASE"/>
    <property type="match status" value="1"/>
</dbReference>
<dbReference type="PANTHER" id="PTHR18929">
    <property type="entry name" value="PROTEIN DISULFIDE ISOMERASE"/>
    <property type="match status" value="1"/>
</dbReference>
<dbReference type="CDD" id="cd02982">
    <property type="entry name" value="PDI_b'_family"/>
    <property type="match status" value="1"/>
</dbReference>
<evidence type="ECO:0000256" key="8">
    <source>
        <dbReference type="ARBA" id="ARBA00023157"/>
    </source>
</evidence>
<dbReference type="InterPro" id="IPR001584">
    <property type="entry name" value="Integrase_cat-core"/>
</dbReference>
<dbReference type="PROSITE" id="PS51352">
    <property type="entry name" value="THIOREDOXIN_2"/>
    <property type="match status" value="2"/>
</dbReference>
<dbReference type="InterPro" id="IPR017937">
    <property type="entry name" value="Thioredoxin_CS"/>
</dbReference>
<keyword evidence="17" id="KW-1185">Reference proteome</keyword>
<keyword evidence="8" id="KW-1015">Disulfide bond</keyword>
<dbReference type="CDD" id="cd02961">
    <property type="entry name" value="PDI_a_family"/>
    <property type="match status" value="1"/>
</dbReference>
<evidence type="ECO:0000313" key="17">
    <source>
        <dbReference type="Proteomes" id="UP001151760"/>
    </source>
</evidence>
<evidence type="ECO:0000259" key="14">
    <source>
        <dbReference type="PROSITE" id="PS50994"/>
    </source>
</evidence>
<protein>
    <recommendedName>
        <fullName evidence="4 12">Protein disulfide-isomerase</fullName>
        <ecNumber evidence="4 12">5.3.4.1</ecNumber>
    </recommendedName>
</protein>
<dbReference type="EMBL" id="BQNB010017839">
    <property type="protein sequence ID" value="GJT67788.1"/>
    <property type="molecule type" value="Genomic_DNA"/>
</dbReference>
<feature type="compositionally biased region" description="Polar residues" evidence="13">
    <location>
        <begin position="250"/>
        <end position="266"/>
    </location>
</feature>
<dbReference type="Gene3D" id="3.40.30.10">
    <property type="entry name" value="Glutaredoxin"/>
    <property type="match status" value="4"/>
</dbReference>
<dbReference type="PROSITE" id="PS50994">
    <property type="entry name" value="INTEGRASE"/>
    <property type="match status" value="1"/>
</dbReference>
<dbReference type="PROSITE" id="PS00194">
    <property type="entry name" value="THIOREDOXIN_1"/>
    <property type="match status" value="2"/>
</dbReference>
<dbReference type="InterPro" id="IPR013766">
    <property type="entry name" value="Thioredoxin_domain"/>
</dbReference>
<dbReference type="InterPro" id="IPR036397">
    <property type="entry name" value="RNaseH_sf"/>
</dbReference>
<dbReference type="CDD" id="cd02981">
    <property type="entry name" value="PDI_b_family"/>
    <property type="match status" value="1"/>
</dbReference>
<keyword evidence="9 12" id="KW-0413">Isomerase</keyword>
<evidence type="ECO:0000256" key="1">
    <source>
        <dbReference type="ARBA" id="ARBA00001182"/>
    </source>
</evidence>
<dbReference type="SUPFAM" id="SSF53098">
    <property type="entry name" value="Ribonuclease H-like"/>
    <property type="match status" value="1"/>
</dbReference>
<comment type="similarity">
    <text evidence="3 11">Belongs to the protein disulfide isomerase family.</text>
</comment>
<evidence type="ECO:0000256" key="9">
    <source>
        <dbReference type="ARBA" id="ARBA00023235"/>
    </source>
</evidence>
<evidence type="ECO:0000256" key="4">
    <source>
        <dbReference type="ARBA" id="ARBA00012723"/>
    </source>
</evidence>
<dbReference type="CDD" id="cd09272">
    <property type="entry name" value="RNase_HI_RT_Ty1"/>
    <property type="match status" value="1"/>
</dbReference>
<feature type="compositionally biased region" description="Polar residues" evidence="13">
    <location>
        <begin position="1478"/>
        <end position="1492"/>
    </location>
</feature>
<evidence type="ECO:0000256" key="7">
    <source>
        <dbReference type="ARBA" id="ARBA00022824"/>
    </source>
</evidence>
<comment type="caution">
    <text evidence="16">The sequence shown here is derived from an EMBL/GenBank/DDBJ whole genome shotgun (WGS) entry which is preliminary data.</text>
</comment>
<dbReference type="InterPro" id="IPR012337">
    <property type="entry name" value="RNaseH-like_sf"/>
</dbReference>
<dbReference type="PRINTS" id="PR00421">
    <property type="entry name" value="THIOREDOXIN"/>
</dbReference>
<feature type="domain" description="Thioredoxin" evidence="15">
    <location>
        <begin position="836"/>
        <end position="965"/>
    </location>
</feature>
<evidence type="ECO:0000256" key="3">
    <source>
        <dbReference type="ARBA" id="ARBA00006347"/>
    </source>
</evidence>
<comment type="catalytic activity">
    <reaction evidence="1 12">
        <text>Catalyzes the rearrangement of -S-S- bonds in proteins.</text>
        <dbReference type="EC" id="5.3.4.1"/>
    </reaction>
</comment>
<dbReference type="InterPro" id="IPR005788">
    <property type="entry name" value="PDI_thioredoxin-like_dom"/>
</dbReference>